<dbReference type="AlphaFoldDB" id="A0ABC9SQX6"/>
<dbReference type="Proteomes" id="UP000014060">
    <property type="component" value="Unassembled WGS sequence"/>
</dbReference>
<feature type="signal peptide" evidence="1">
    <location>
        <begin position="1"/>
        <end position="25"/>
    </location>
</feature>
<dbReference type="RefSeq" id="WP_000876231.1">
    <property type="nucleotide sequence ID" value="NZ_KB976012.1"/>
</dbReference>
<accession>A0ABC9SQX6</accession>
<dbReference type="EMBL" id="AHCJ01000080">
    <property type="protein sequence ID" value="EOQ58068.1"/>
    <property type="molecule type" value="Genomic_DNA"/>
</dbReference>
<comment type="caution">
    <text evidence="2">The sequence shown here is derived from an EMBL/GenBank/DDBJ whole genome shotgun (WGS) entry which is preliminary data.</text>
</comment>
<evidence type="ECO:0000313" key="2">
    <source>
        <dbReference type="EMBL" id="EOQ58068.1"/>
    </source>
</evidence>
<keyword evidence="1" id="KW-0732">Signal</keyword>
<protein>
    <submittedName>
        <fullName evidence="2">Uncharacterized protein</fullName>
    </submittedName>
</protein>
<proteinExistence type="predicted"/>
<feature type="chain" id="PRO_5044843743" evidence="1">
    <location>
        <begin position="26"/>
        <end position="165"/>
    </location>
</feature>
<gene>
    <name evidence="2" type="ORF">IAY_03754</name>
</gene>
<evidence type="ECO:0000256" key="1">
    <source>
        <dbReference type="SAM" id="SignalP"/>
    </source>
</evidence>
<organism evidence="2 3">
    <name type="scientific">Bacillus cereus TIAC219</name>
    <dbReference type="NCBI Taxonomy" id="718222"/>
    <lineage>
        <taxon>Bacteria</taxon>
        <taxon>Bacillati</taxon>
        <taxon>Bacillota</taxon>
        <taxon>Bacilli</taxon>
        <taxon>Bacillales</taxon>
        <taxon>Bacillaceae</taxon>
        <taxon>Bacillus</taxon>
        <taxon>Bacillus cereus group</taxon>
    </lineage>
</organism>
<reference evidence="2 3" key="1">
    <citation type="submission" date="2013-01" db="EMBL/GenBank/DDBJ databases">
        <title>The Genome Sequence of Bacillus cereus TIAC219.</title>
        <authorList>
            <consortium name="The Broad Institute Genome Sequencing Platform"/>
            <consortium name="The Broad Institute Genome Sequencing Center for Infectious Disease"/>
            <person name="Feldgarden M."/>
            <person name="Van der Auwera G.A."/>
            <person name="Mahillon J."/>
            <person name="Duprez V."/>
            <person name="Timmery S."/>
            <person name="Mattelet C."/>
            <person name="Dierick K."/>
            <person name="Sun M."/>
            <person name="Yu Z."/>
            <person name="Zhu L."/>
            <person name="Hu X."/>
            <person name="Shank E.B."/>
            <person name="Swiecicka I."/>
            <person name="Hansen B.M."/>
            <person name="Andrup L."/>
            <person name="Walker B."/>
            <person name="Young S.K."/>
            <person name="Zeng Q."/>
            <person name="Gargeya S."/>
            <person name="Fitzgerald M."/>
            <person name="Haas B."/>
            <person name="Abouelleil A."/>
            <person name="Alvarado L."/>
            <person name="Arachchi H.M."/>
            <person name="Berlin A.M."/>
            <person name="Chapman S.B."/>
            <person name="Dewar J."/>
            <person name="Goldberg J."/>
            <person name="Griggs A."/>
            <person name="Gujja S."/>
            <person name="Hansen M."/>
            <person name="Howarth C."/>
            <person name="Imamovic A."/>
            <person name="Larimer J."/>
            <person name="McCowan C."/>
            <person name="Murphy C."/>
            <person name="Neiman D."/>
            <person name="Pearson M."/>
            <person name="Priest M."/>
            <person name="Roberts A."/>
            <person name="Saif S."/>
            <person name="Shea T."/>
            <person name="Sisk P."/>
            <person name="Sykes S."/>
            <person name="Wortman J."/>
            <person name="Nusbaum C."/>
            <person name="Birren B."/>
        </authorList>
    </citation>
    <scope>NUCLEOTIDE SEQUENCE [LARGE SCALE GENOMIC DNA]</scope>
    <source>
        <strain evidence="2 3">TIAC219</strain>
    </source>
</reference>
<name>A0ABC9SQX6_BACCE</name>
<evidence type="ECO:0000313" key="3">
    <source>
        <dbReference type="Proteomes" id="UP000014060"/>
    </source>
</evidence>
<sequence length="165" mass="17798">MKYLKKKAVPALLVGGMLFSSGAMITNTASASTYDSSHELVDSMKGYELSPVDMARAEAVGTLPLDNNQQSHSLVQGPQKVAKVNVSLAKVKAGVKKAWNKLPNVIKKNITLETVLKAVDKYYGNSKTVEELVYKSLRSVVPGVVPDFVVKGAAKIIMSFISIEK</sequence>